<dbReference type="OrthoDB" id="2338404at2759"/>
<dbReference type="AlphaFoldDB" id="A0A9N9DWT2"/>
<dbReference type="Proteomes" id="UP000789396">
    <property type="component" value="Unassembled WGS sequence"/>
</dbReference>
<name>A0A9N9DWT2_9GLOM</name>
<keyword evidence="2" id="KW-1185">Reference proteome</keyword>
<comment type="caution">
    <text evidence="1">The sequence shown here is derived from an EMBL/GenBank/DDBJ whole genome shotgun (WGS) entry which is preliminary data.</text>
</comment>
<proteinExistence type="predicted"/>
<evidence type="ECO:0000313" key="2">
    <source>
        <dbReference type="Proteomes" id="UP000789396"/>
    </source>
</evidence>
<evidence type="ECO:0000313" key="1">
    <source>
        <dbReference type="EMBL" id="CAG8655733.1"/>
    </source>
</evidence>
<sequence>LLFPRTTIEKTSYEEKIALNNFESYLIGSTDTRQTNFSGKTLNDSSGHLGYSFPKFMVSSKSNTEINEGKKLLLGIPNKNSEDADQINKKQISLSISNKKSAELESQSENSEDADQIKKSQILQSISNNEYQSENSEDADQIKKNQILQSISNNESQSENSEDADQIKKNQILQSISNNKSIEVQSQSQNSEIVDQTNKTQSSQFIYNKSTIELYNLNYGLIINLQNVYTAKYPAFEYKSVPKITFNENCYAKILIPKDENELFLLKKHIDVESFQKKLPSELVTIMMPPTNFSSDDSSIYDIYLEIVYQKIELTFEKKLMQPTEEIKKAVIDALNEQWPYRSLIKLFNTYGYIIPRKLILGEKLYKMSRILSQKKIKPDDYKLENDDLSNYSSKLNQLLNLWENEYDINISYFMTMDYDAINKETITKWINACSNHDIEALKIINQSDPFPLYEIFEESVSEKVKLILQRGNEKQVLMTGIVQIHKNNNYYRISFSDKVDRSNYQIFAKIIRIDGTNKSKIDVIDEATIKIMSTTKSGFIAIIENLDK</sequence>
<protein>
    <submittedName>
        <fullName evidence="1">11528_t:CDS:1</fullName>
    </submittedName>
</protein>
<accession>A0A9N9DWT2</accession>
<dbReference type="EMBL" id="CAJVPZ010014208">
    <property type="protein sequence ID" value="CAG8655733.1"/>
    <property type="molecule type" value="Genomic_DNA"/>
</dbReference>
<feature type="non-terminal residue" evidence="1">
    <location>
        <position position="1"/>
    </location>
</feature>
<gene>
    <name evidence="1" type="ORF">RFULGI_LOCUS8651</name>
</gene>
<reference evidence="1" key="1">
    <citation type="submission" date="2021-06" db="EMBL/GenBank/DDBJ databases">
        <authorList>
            <person name="Kallberg Y."/>
            <person name="Tangrot J."/>
            <person name="Rosling A."/>
        </authorList>
    </citation>
    <scope>NUCLEOTIDE SEQUENCE</scope>
    <source>
        <strain evidence="1">IN212</strain>
    </source>
</reference>
<organism evidence="1 2">
    <name type="scientific">Racocetra fulgida</name>
    <dbReference type="NCBI Taxonomy" id="60492"/>
    <lineage>
        <taxon>Eukaryota</taxon>
        <taxon>Fungi</taxon>
        <taxon>Fungi incertae sedis</taxon>
        <taxon>Mucoromycota</taxon>
        <taxon>Glomeromycotina</taxon>
        <taxon>Glomeromycetes</taxon>
        <taxon>Diversisporales</taxon>
        <taxon>Gigasporaceae</taxon>
        <taxon>Racocetra</taxon>
    </lineage>
</organism>